<evidence type="ECO:0000259" key="4">
    <source>
        <dbReference type="PROSITE" id="PS51352"/>
    </source>
</evidence>
<dbReference type="InterPro" id="IPR036249">
    <property type="entry name" value="Thioredoxin-like_sf"/>
</dbReference>
<dbReference type="GO" id="GO:0006457">
    <property type="term" value="P:protein folding"/>
    <property type="evidence" value="ECO:0007669"/>
    <property type="project" value="TreeGrafter"/>
</dbReference>
<dbReference type="VEuPathDB" id="FungiDB:AMAG_14382"/>
<feature type="domain" description="Thioredoxin" evidence="4">
    <location>
        <begin position="39"/>
        <end position="166"/>
    </location>
</feature>
<dbReference type="Pfam" id="PF00085">
    <property type="entry name" value="Thioredoxin"/>
    <property type="match status" value="1"/>
</dbReference>
<dbReference type="STRING" id="578462.A0A0L0T536"/>
<dbReference type="PROSITE" id="PS51257">
    <property type="entry name" value="PROKAR_LIPOPROTEIN"/>
    <property type="match status" value="1"/>
</dbReference>
<name>A0A0L0T536_ALLM3</name>
<dbReference type="AlphaFoldDB" id="A0A0L0T536"/>
<reference evidence="5 6" key="1">
    <citation type="submission" date="2009-11" db="EMBL/GenBank/DDBJ databases">
        <title>Annotation of Allomyces macrogynus ATCC 38327.</title>
        <authorList>
            <consortium name="The Broad Institute Genome Sequencing Platform"/>
            <person name="Russ C."/>
            <person name="Cuomo C."/>
            <person name="Burger G."/>
            <person name="Gray M.W."/>
            <person name="Holland P.W.H."/>
            <person name="King N."/>
            <person name="Lang F.B.F."/>
            <person name="Roger A.J."/>
            <person name="Ruiz-Trillo I."/>
            <person name="Young S.K."/>
            <person name="Zeng Q."/>
            <person name="Gargeya S."/>
            <person name="Fitzgerald M."/>
            <person name="Haas B."/>
            <person name="Abouelleil A."/>
            <person name="Alvarado L."/>
            <person name="Arachchi H.M."/>
            <person name="Berlin A."/>
            <person name="Chapman S.B."/>
            <person name="Gearin G."/>
            <person name="Goldberg J."/>
            <person name="Griggs A."/>
            <person name="Gujja S."/>
            <person name="Hansen M."/>
            <person name="Heiman D."/>
            <person name="Howarth C."/>
            <person name="Larimer J."/>
            <person name="Lui A."/>
            <person name="MacDonald P.J.P."/>
            <person name="McCowen C."/>
            <person name="Montmayeur A."/>
            <person name="Murphy C."/>
            <person name="Neiman D."/>
            <person name="Pearson M."/>
            <person name="Priest M."/>
            <person name="Roberts A."/>
            <person name="Saif S."/>
            <person name="Shea T."/>
            <person name="Sisk P."/>
            <person name="Stolte C."/>
            <person name="Sykes S."/>
            <person name="Wortman J."/>
            <person name="Nusbaum C."/>
            <person name="Birren B."/>
        </authorList>
    </citation>
    <scope>NUCLEOTIDE SEQUENCE [LARGE SCALE GENOMIC DNA]</scope>
    <source>
        <strain evidence="5 6">ATCC 38327</strain>
    </source>
</reference>
<evidence type="ECO:0000313" key="5">
    <source>
        <dbReference type="EMBL" id="KNE69855.1"/>
    </source>
</evidence>
<protein>
    <recommendedName>
        <fullName evidence="4">Thioredoxin domain-containing protein</fullName>
    </recommendedName>
</protein>
<dbReference type="GO" id="GO:0003756">
    <property type="term" value="F:protein disulfide isomerase activity"/>
    <property type="evidence" value="ECO:0007669"/>
    <property type="project" value="TreeGrafter"/>
</dbReference>
<dbReference type="InterPro" id="IPR051063">
    <property type="entry name" value="PDI"/>
</dbReference>
<feature type="signal peptide" evidence="3">
    <location>
        <begin position="1"/>
        <end position="31"/>
    </location>
</feature>
<dbReference type="eggNOG" id="KOG0191">
    <property type="taxonomic scope" value="Eukaryota"/>
</dbReference>
<dbReference type="EMBL" id="GG745362">
    <property type="protein sequence ID" value="KNE69855.1"/>
    <property type="molecule type" value="Genomic_DNA"/>
</dbReference>
<evidence type="ECO:0000313" key="6">
    <source>
        <dbReference type="Proteomes" id="UP000054350"/>
    </source>
</evidence>
<dbReference type="OrthoDB" id="72053at2759"/>
<keyword evidence="6" id="KW-1185">Reference proteome</keyword>
<gene>
    <name evidence="5" type="ORF">AMAG_14382</name>
</gene>
<dbReference type="SUPFAM" id="SSF52833">
    <property type="entry name" value="Thioredoxin-like"/>
    <property type="match status" value="1"/>
</dbReference>
<dbReference type="Gene3D" id="3.40.30.10">
    <property type="entry name" value="Glutaredoxin"/>
    <property type="match status" value="1"/>
</dbReference>
<dbReference type="PROSITE" id="PS51352">
    <property type="entry name" value="THIOREDOXIN_2"/>
    <property type="match status" value="1"/>
</dbReference>
<dbReference type="Proteomes" id="UP000054350">
    <property type="component" value="Unassembled WGS sequence"/>
</dbReference>
<evidence type="ECO:0000256" key="2">
    <source>
        <dbReference type="ARBA" id="ARBA00022729"/>
    </source>
</evidence>
<evidence type="ECO:0000256" key="1">
    <source>
        <dbReference type="ARBA" id="ARBA00006347"/>
    </source>
</evidence>
<accession>A0A0L0T536</accession>
<comment type="similarity">
    <text evidence="1">Belongs to the protein disulfide isomerase family.</text>
</comment>
<dbReference type="PRINTS" id="PR00421">
    <property type="entry name" value="THIOREDOXIN"/>
</dbReference>
<keyword evidence="2 3" id="KW-0732">Signal</keyword>
<sequence length="190" mass="20571">MTVARHPSLRAVLAALAALLATACLLPAVMAAVDDAVPPTPKDAASSAKSMPPALPVGQVLELSATNFTSSIRTDVWMVKFMTPWCPHCKRAAPAYRNFARNTKKIQAKGFHIGKLNCEANEAICDDLEIDGYPTFLVFKNGQVLFEYEGELDSGSLKKFAKEAAKDKFTFAKYLAQQQAAAEPVGHDEL</sequence>
<dbReference type="GO" id="GO:0005783">
    <property type="term" value="C:endoplasmic reticulum"/>
    <property type="evidence" value="ECO:0007669"/>
    <property type="project" value="TreeGrafter"/>
</dbReference>
<dbReference type="OMA" id="NCEANEA"/>
<dbReference type="InterPro" id="IPR013766">
    <property type="entry name" value="Thioredoxin_domain"/>
</dbReference>
<proteinExistence type="inferred from homology"/>
<dbReference type="PANTHER" id="PTHR45672:SF3">
    <property type="entry name" value="THIOREDOXIN DOMAIN-CONTAINING PROTEIN 5"/>
    <property type="match status" value="1"/>
</dbReference>
<organism evidence="5 6">
    <name type="scientific">Allomyces macrogynus (strain ATCC 38327)</name>
    <name type="common">Allomyces javanicus var. macrogynus</name>
    <dbReference type="NCBI Taxonomy" id="578462"/>
    <lineage>
        <taxon>Eukaryota</taxon>
        <taxon>Fungi</taxon>
        <taxon>Fungi incertae sedis</taxon>
        <taxon>Blastocladiomycota</taxon>
        <taxon>Blastocladiomycetes</taxon>
        <taxon>Blastocladiales</taxon>
        <taxon>Blastocladiaceae</taxon>
        <taxon>Allomyces</taxon>
    </lineage>
</organism>
<feature type="chain" id="PRO_5005548481" description="Thioredoxin domain-containing protein" evidence="3">
    <location>
        <begin position="32"/>
        <end position="190"/>
    </location>
</feature>
<dbReference type="CDD" id="cd02961">
    <property type="entry name" value="PDI_a_family"/>
    <property type="match status" value="1"/>
</dbReference>
<evidence type="ECO:0000256" key="3">
    <source>
        <dbReference type="SAM" id="SignalP"/>
    </source>
</evidence>
<reference evidence="6" key="2">
    <citation type="submission" date="2009-11" db="EMBL/GenBank/DDBJ databases">
        <title>The Genome Sequence of Allomyces macrogynus strain ATCC 38327.</title>
        <authorList>
            <consortium name="The Broad Institute Genome Sequencing Platform"/>
            <person name="Russ C."/>
            <person name="Cuomo C."/>
            <person name="Shea T."/>
            <person name="Young S.K."/>
            <person name="Zeng Q."/>
            <person name="Koehrsen M."/>
            <person name="Haas B."/>
            <person name="Borodovsky M."/>
            <person name="Guigo R."/>
            <person name="Alvarado L."/>
            <person name="Berlin A."/>
            <person name="Borenstein D."/>
            <person name="Chen Z."/>
            <person name="Engels R."/>
            <person name="Freedman E."/>
            <person name="Gellesch M."/>
            <person name="Goldberg J."/>
            <person name="Griggs A."/>
            <person name="Gujja S."/>
            <person name="Heiman D."/>
            <person name="Hepburn T."/>
            <person name="Howarth C."/>
            <person name="Jen D."/>
            <person name="Larson L."/>
            <person name="Lewis B."/>
            <person name="Mehta T."/>
            <person name="Park D."/>
            <person name="Pearson M."/>
            <person name="Roberts A."/>
            <person name="Saif S."/>
            <person name="Shenoy N."/>
            <person name="Sisk P."/>
            <person name="Stolte C."/>
            <person name="Sykes S."/>
            <person name="Walk T."/>
            <person name="White J."/>
            <person name="Yandava C."/>
            <person name="Burger G."/>
            <person name="Gray M.W."/>
            <person name="Holland P.W.H."/>
            <person name="King N."/>
            <person name="Lang F.B.F."/>
            <person name="Roger A.J."/>
            <person name="Ruiz-Trillo I."/>
            <person name="Lander E."/>
            <person name="Nusbaum C."/>
        </authorList>
    </citation>
    <scope>NUCLEOTIDE SEQUENCE [LARGE SCALE GENOMIC DNA]</scope>
    <source>
        <strain evidence="6">ATCC 38327</strain>
    </source>
</reference>
<dbReference type="PANTHER" id="PTHR45672">
    <property type="entry name" value="PROTEIN DISULFIDE-ISOMERASE C17H9.14C-RELATED"/>
    <property type="match status" value="1"/>
</dbReference>